<feature type="signal peptide" evidence="2">
    <location>
        <begin position="1"/>
        <end position="26"/>
    </location>
</feature>
<gene>
    <name evidence="3" type="ORF">P8935_03690</name>
</gene>
<reference evidence="3" key="1">
    <citation type="submission" date="2023-03" db="EMBL/GenBank/DDBJ databases">
        <title>Edaphobacter sp.</title>
        <authorList>
            <person name="Huber K.J."/>
            <person name="Papendorf J."/>
            <person name="Pilke C."/>
            <person name="Bunk B."/>
            <person name="Sproeer C."/>
            <person name="Pester M."/>
        </authorList>
    </citation>
    <scope>NUCLEOTIDE SEQUENCE</scope>
    <source>
        <strain evidence="3">DSM 110680</strain>
    </source>
</reference>
<dbReference type="Pfam" id="PF04185">
    <property type="entry name" value="Phosphoesterase"/>
    <property type="match status" value="1"/>
</dbReference>
<protein>
    <submittedName>
        <fullName evidence="3">Alkaline phosphatase family protein</fullName>
    </submittedName>
</protein>
<dbReference type="PANTHER" id="PTHR31956:SF8">
    <property type="entry name" value="ACID PHOSPHATASE PHOA (AFU_ORTHOLOGUE AFUA_1G03570)"/>
    <property type="match status" value="1"/>
</dbReference>
<dbReference type="GO" id="GO:0016788">
    <property type="term" value="F:hydrolase activity, acting on ester bonds"/>
    <property type="evidence" value="ECO:0007669"/>
    <property type="project" value="InterPro"/>
</dbReference>
<dbReference type="Gene3D" id="3.40.720.10">
    <property type="entry name" value="Alkaline Phosphatase, subunit A"/>
    <property type="match status" value="1"/>
</dbReference>
<dbReference type="InterPro" id="IPR017850">
    <property type="entry name" value="Alkaline_phosphatase_core_sf"/>
</dbReference>
<evidence type="ECO:0000256" key="2">
    <source>
        <dbReference type="SAM" id="SignalP"/>
    </source>
</evidence>
<keyword evidence="2" id="KW-0732">Signal</keyword>
<dbReference type="GO" id="GO:0009395">
    <property type="term" value="P:phospholipid catabolic process"/>
    <property type="evidence" value="ECO:0007669"/>
    <property type="project" value="TreeGrafter"/>
</dbReference>
<evidence type="ECO:0000313" key="3">
    <source>
        <dbReference type="EMBL" id="XBH18442.1"/>
    </source>
</evidence>
<dbReference type="RefSeq" id="WP_348263667.1">
    <property type="nucleotide sequence ID" value="NZ_CP121196.1"/>
</dbReference>
<dbReference type="EMBL" id="CP121196">
    <property type="protein sequence ID" value="XBH18442.1"/>
    <property type="molecule type" value="Genomic_DNA"/>
</dbReference>
<proteinExistence type="predicted"/>
<dbReference type="PANTHER" id="PTHR31956">
    <property type="entry name" value="NON-SPECIFIC PHOSPHOLIPASE C4-RELATED"/>
    <property type="match status" value="1"/>
</dbReference>
<feature type="chain" id="PRO_5043324618" evidence="2">
    <location>
        <begin position="27"/>
        <end position="331"/>
    </location>
</feature>
<dbReference type="InterPro" id="IPR007312">
    <property type="entry name" value="Phosphoesterase"/>
</dbReference>
<name>A0AAU7DK04_9BACT</name>
<organism evidence="3">
    <name type="scientific">Telmatobacter sp. DSM 110680</name>
    <dbReference type="NCBI Taxonomy" id="3036704"/>
    <lineage>
        <taxon>Bacteria</taxon>
        <taxon>Pseudomonadati</taxon>
        <taxon>Acidobacteriota</taxon>
        <taxon>Terriglobia</taxon>
        <taxon>Terriglobales</taxon>
        <taxon>Acidobacteriaceae</taxon>
        <taxon>Telmatobacter</taxon>
    </lineage>
</organism>
<sequence>MFSVPLPIRRYLQAFLVITVSLPALAQEVSTSVPEPDATTTVHHIKTVFVIVMENHNWTGSGSTSIKGNSEAPYINYTLLPMASYANNYNNPPGNHPSLPNYLWLEAGTNFGIYDDGPPSQHPQTTSDHLVKLLENAGISWRSYDEDISGINCPLTNQGASDSNGNQLYQVHHNPFVYFNDQTNNRSASSAECIAHIRPLTQLAHDLTANTVARYNFITPNVCDDMHDRCGGNAIAHGDEWLKKTVPMILNSTAYRSGGALFITWDEAASGNGPVPMIVLSPYGKGNHYSNSTYYTHGSTLRTIQEIFGVYPLIRNAGSETDLRSLFSVFP</sequence>
<evidence type="ECO:0000256" key="1">
    <source>
        <dbReference type="ARBA" id="ARBA00022801"/>
    </source>
</evidence>
<keyword evidence="1" id="KW-0378">Hydrolase</keyword>
<accession>A0AAU7DK04</accession>
<dbReference type="AlphaFoldDB" id="A0AAU7DK04"/>